<dbReference type="EMBL" id="MU155958">
    <property type="protein sequence ID" value="KAF9470512.1"/>
    <property type="molecule type" value="Genomic_DNA"/>
</dbReference>
<proteinExistence type="predicted"/>
<gene>
    <name evidence="1" type="ORF">BDN70DRAFT_764508</name>
</gene>
<dbReference type="OrthoDB" id="2803783at2759"/>
<feature type="non-terminal residue" evidence="1">
    <location>
        <position position="91"/>
    </location>
</feature>
<name>A0A9P6CLC8_9AGAR</name>
<evidence type="ECO:0000313" key="1">
    <source>
        <dbReference type="EMBL" id="KAF9470512.1"/>
    </source>
</evidence>
<comment type="caution">
    <text evidence="1">The sequence shown here is derived from an EMBL/GenBank/DDBJ whole genome shotgun (WGS) entry which is preliminary data.</text>
</comment>
<keyword evidence="2" id="KW-1185">Reference proteome</keyword>
<feature type="non-terminal residue" evidence="1">
    <location>
        <position position="1"/>
    </location>
</feature>
<organism evidence="1 2">
    <name type="scientific">Pholiota conissans</name>
    <dbReference type="NCBI Taxonomy" id="109636"/>
    <lineage>
        <taxon>Eukaryota</taxon>
        <taxon>Fungi</taxon>
        <taxon>Dikarya</taxon>
        <taxon>Basidiomycota</taxon>
        <taxon>Agaricomycotina</taxon>
        <taxon>Agaricomycetes</taxon>
        <taxon>Agaricomycetidae</taxon>
        <taxon>Agaricales</taxon>
        <taxon>Agaricineae</taxon>
        <taxon>Strophariaceae</taxon>
        <taxon>Pholiota</taxon>
    </lineage>
</organism>
<dbReference type="AlphaFoldDB" id="A0A9P6CLC8"/>
<evidence type="ECO:0000313" key="2">
    <source>
        <dbReference type="Proteomes" id="UP000807469"/>
    </source>
</evidence>
<sequence length="91" mass="10535">SQSLITKPRPVEIAQWMKNARKLNRPPKIPKPADFILSWRQWWVAMQPECRSNGTSWPLSHDLPDDGVDWTTLSYSGPNGFFLVVLSLGWW</sequence>
<reference evidence="1" key="1">
    <citation type="submission" date="2020-11" db="EMBL/GenBank/DDBJ databases">
        <authorList>
            <consortium name="DOE Joint Genome Institute"/>
            <person name="Ahrendt S."/>
            <person name="Riley R."/>
            <person name="Andreopoulos W."/>
            <person name="Labutti K."/>
            <person name="Pangilinan J."/>
            <person name="Ruiz-Duenas F.J."/>
            <person name="Barrasa J.M."/>
            <person name="Sanchez-Garcia M."/>
            <person name="Camarero S."/>
            <person name="Miyauchi S."/>
            <person name="Serrano A."/>
            <person name="Linde D."/>
            <person name="Babiker R."/>
            <person name="Drula E."/>
            <person name="Ayuso-Fernandez I."/>
            <person name="Pacheco R."/>
            <person name="Padilla G."/>
            <person name="Ferreira P."/>
            <person name="Barriuso J."/>
            <person name="Kellner H."/>
            <person name="Castanera R."/>
            <person name="Alfaro M."/>
            <person name="Ramirez L."/>
            <person name="Pisabarro A.G."/>
            <person name="Kuo A."/>
            <person name="Tritt A."/>
            <person name="Lipzen A."/>
            <person name="He G."/>
            <person name="Yan M."/>
            <person name="Ng V."/>
            <person name="Cullen D."/>
            <person name="Martin F."/>
            <person name="Rosso M.-N."/>
            <person name="Henrissat B."/>
            <person name="Hibbett D."/>
            <person name="Martinez A.T."/>
            <person name="Grigoriev I.V."/>
        </authorList>
    </citation>
    <scope>NUCLEOTIDE SEQUENCE</scope>
    <source>
        <strain evidence="1">CIRM-BRFM 674</strain>
    </source>
</reference>
<dbReference type="Proteomes" id="UP000807469">
    <property type="component" value="Unassembled WGS sequence"/>
</dbReference>
<protein>
    <submittedName>
        <fullName evidence="1">Uncharacterized protein</fullName>
    </submittedName>
</protein>
<accession>A0A9P6CLC8</accession>